<reference evidence="2" key="1">
    <citation type="submission" date="2022-11" db="UniProtKB">
        <authorList>
            <consortium name="WormBaseParasite"/>
        </authorList>
    </citation>
    <scope>IDENTIFICATION</scope>
</reference>
<evidence type="ECO:0000313" key="2">
    <source>
        <dbReference type="WBParaSite" id="ES5_v2.g387.t1"/>
    </source>
</evidence>
<dbReference type="WBParaSite" id="ES5_v2.g387.t1">
    <property type="protein sequence ID" value="ES5_v2.g387.t1"/>
    <property type="gene ID" value="ES5_v2.g387"/>
</dbReference>
<proteinExistence type="predicted"/>
<accession>A0AC34GN86</accession>
<organism evidence="1 2">
    <name type="scientific">Panagrolaimus sp. ES5</name>
    <dbReference type="NCBI Taxonomy" id="591445"/>
    <lineage>
        <taxon>Eukaryota</taxon>
        <taxon>Metazoa</taxon>
        <taxon>Ecdysozoa</taxon>
        <taxon>Nematoda</taxon>
        <taxon>Chromadorea</taxon>
        <taxon>Rhabditida</taxon>
        <taxon>Tylenchina</taxon>
        <taxon>Panagrolaimomorpha</taxon>
        <taxon>Panagrolaimoidea</taxon>
        <taxon>Panagrolaimidae</taxon>
        <taxon>Panagrolaimus</taxon>
    </lineage>
</organism>
<evidence type="ECO:0000313" key="1">
    <source>
        <dbReference type="Proteomes" id="UP000887579"/>
    </source>
</evidence>
<dbReference type="Proteomes" id="UP000887579">
    <property type="component" value="Unplaced"/>
</dbReference>
<sequence length="296" mass="31964">MSIKYAGTQLLRSFVIERNLLRGFSATSATPSADSEKPPLLVERLSKKHEGIVQIRMNRPQTKNAISKAMLESFCKALEELKFDKAARVLIIRSDVPGAFCTGADLKERRTMPADEVPKFVDRIRQLTSNLAALPIPVIAAIDGYALGGGLEIALACDILIATKEAKMGLTETKLAIIPGAGGTQRLTLGVSKAKELIFTAKMIDGIEAERIGLVSRAVDDKSAVPYAFEMAEQILKTGPIATKLAKTAVDVGSQTDLANGLIVEQQCYAQVIPTQDRLEALKAFGEKRPPVFKGE</sequence>
<name>A0AC34GN86_9BILA</name>
<protein>
    <submittedName>
        <fullName evidence="2">Uncharacterized protein</fullName>
    </submittedName>
</protein>